<feature type="non-terminal residue" evidence="2">
    <location>
        <position position="120"/>
    </location>
</feature>
<proteinExistence type="predicted"/>
<evidence type="ECO:0000313" key="2">
    <source>
        <dbReference type="EMBL" id="ESP91668.1"/>
    </source>
</evidence>
<accession>V4HPE4</accession>
<evidence type="ECO:0000259" key="1">
    <source>
        <dbReference type="Pfam" id="PF00668"/>
    </source>
</evidence>
<evidence type="ECO:0000313" key="3">
    <source>
        <dbReference type="Proteomes" id="UP000017820"/>
    </source>
</evidence>
<dbReference type="EMBL" id="AUSV01000094">
    <property type="protein sequence ID" value="ESP91668.1"/>
    <property type="molecule type" value="Genomic_DNA"/>
</dbReference>
<sequence>MQGAWSLLLGRMLNKSAVCFGATTSGRPADLAGSDSTVGLFINTLPVISTLDNEQLVGQWLKARQQDSMQSREFEHTPLYQIQKLADGQVSFDQQGLFDSLLIFENYPISESLGADELDG</sequence>
<dbReference type="Pfam" id="PF00668">
    <property type="entry name" value="Condensation"/>
    <property type="match status" value="1"/>
</dbReference>
<dbReference type="Gene3D" id="3.30.559.30">
    <property type="entry name" value="Nonribosomal peptide synthetase, condensation domain"/>
    <property type="match status" value="1"/>
</dbReference>
<dbReference type="InterPro" id="IPR001242">
    <property type="entry name" value="Condensation_dom"/>
</dbReference>
<comment type="caution">
    <text evidence="2">The sequence shown here is derived from an EMBL/GenBank/DDBJ whole genome shotgun (WGS) entry which is preliminary data.</text>
</comment>
<feature type="domain" description="Condensation" evidence="1">
    <location>
        <begin position="2"/>
        <end position="112"/>
    </location>
</feature>
<dbReference type="SUPFAM" id="SSF52777">
    <property type="entry name" value="CoA-dependent acyltransferases"/>
    <property type="match status" value="1"/>
</dbReference>
<dbReference type="PANTHER" id="PTHR45398">
    <property type="match status" value="1"/>
</dbReference>
<dbReference type="RefSeq" id="WP_023400884.1">
    <property type="nucleotide sequence ID" value="NZ_AUSV01000094.1"/>
</dbReference>
<gene>
    <name evidence="2" type="ORF">PL2TA16_00071</name>
</gene>
<dbReference type="AlphaFoldDB" id="V4HPE4"/>
<reference evidence="2 3" key="1">
    <citation type="submission" date="2013-07" db="EMBL/GenBank/DDBJ databases">
        <title>Draft genome sequence of Pseudoalteromonas luteoviolacea 2ta16.</title>
        <authorList>
            <person name="Allen E.E."/>
            <person name="Azam F."/>
            <person name="Podell S."/>
        </authorList>
    </citation>
    <scope>NUCLEOTIDE SEQUENCE [LARGE SCALE GENOMIC DNA]</scope>
    <source>
        <strain evidence="2 3">2ta16</strain>
    </source>
</reference>
<dbReference type="GO" id="GO:0003824">
    <property type="term" value="F:catalytic activity"/>
    <property type="evidence" value="ECO:0007669"/>
    <property type="project" value="InterPro"/>
</dbReference>
<dbReference type="Proteomes" id="UP000017820">
    <property type="component" value="Unassembled WGS sequence"/>
</dbReference>
<organism evidence="2 3">
    <name type="scientific">Pseudoalteromonas luteoviolacea (strain 2ta16)</name>
    <dbReference type="NCBI Taxonomy" id="1353533"/>
    <lineage>
        <taxon>Bacteria</taxon>
        <taxon>Pseudomonadati</taxon>
        <taxon>Pseudomonadota</taxon>
        <taxon>Gammaproteobacteria</taxon>
        <taxon>Alteromonadales</taxon>
        <taxon>Pseudoalteromonadaceae</taxon>
        <taxon>Pseudoalteromonas</taxon>
    </lineage>
</organism>
<protein>
    <submittedName>
        <fullName evidence="2">Non-ribosomal peptide synthetase module condensation domain protein</fullName>
    </submittedName>
</protein>
<dbReference type="PANTHER" id="PTHR45398:SF1">
    <property type="entry name" value="ENZYME, PUTATIVE (JCVI)-RELATED"/>
    <property type="match status" value="1"/>
</dbReference>
<name>V4HPE4_PSEL2</name>